<dbReference type="SUPFAM" id="SSF69318">
    <property type="entry name" value="Integrin alpha N-terminal domain"/>
    <property type="match status" value="3"/>
</dbReference>
<evidence type="ECO:0000313" key="6">
    <source>
        <dbReference type="Proteomes" id="UP000077552"/>
    </source>
</evidence>
<evidence type="ECO:0000256" key="1">
    <source>
        <dbReference type="ARBA" id="ARBA00022729"/>
    </source>
</evidence>
<dbReference type="PANTHER" id="PTHR16026">
    <property type="entry name" value="CARTILAGE ACIDIC PROTEIN 1"/>
    <property type="match status" value="1"/>
</dbReference>
<dbReference type="InterPro" id="IPR027039">
    <property type="entry name" value="Crtac1"/>
</dbReference>
<dbReference type="RefSeq" id="WP_068763148.1">
    <property type="nucleotide sequence ID" value="NZ_LXIE01000050.1"/>
</dbReference>
<dbReference type="AlphaFoldDB" id="A0A1A9LAA8"/>
<dbReference type="OrthoDB" id="9816120at2"/>
<gene>
    <name evidence="5" type="ORF">A7A78_07855</name>
</gene>
<evidence type="ECO:0000313" key="5">
    <source>
        <dbReference type="EMBL" id="OAD90123.1"/>
    </source>
</evidence>
<dbReference type="InterPro" id="IPR013517">
    <property type="entry name" value="FG-GAP"/>
</dbReference>
<keyword evidence="3" id="KW-0325">Glycoprotein</keyword>
<dbReference type="PROSITE" id="PS51257">
    <property type="entry name" value="PROKAR_LIPOPROTEIN"/>
    <property type="match status" value="1"/>
</dbReference>
<dbReference type="STRING" id="1385699.A7A78_07855"/>
<keyword evidence="2" id="KW-0677">Repeat</keyword>
<accession>A0A1A9LAA8</accession>
<dbReference type="Proteomes" id="UP000077552">
    <property type="component" value="Unassembled WGS sequence"/>
</dbReference>
<dbReference type="EMBL" id="LXIE01000050">
    <property type="protein sequence ID" value="OAD90123.1"/>
    <property type="molecule type" value="Genomic_DNA"/>
</dbReference>
<dbReference type="InterPro" id="IPR011519">
    <property type="entry name" value="UnbV_ASPIC"/>
</dbReference>
<reference evidence="5 6" key="1">
    <citation type="submission" date="2016-05" db="EMBL/GenBank/DDBJ databases">
        <title>Genome sequencing of Vitellibacter soesokkakensis RSSK-12.</title>
        <authorList>
            <person name="Thevarajoo S."/>
            <person name="Selvaratnam C."/>
            <person name="Goh K.M."/>
            <person name="Chan K.-G."/>
            <person name="Chong C.S."/>
        </authorList>
    </citation>
    <scope>NUCLEOTIDE SEQUENCE [LARGE SCALE GENOMIC DNA]</scope>
    <source>
        <strain evidence="5 6">RSSK-12</strain>
    </source>
</reference>
<name>A0A1A9LAA8_9FLAO</name>
<keyword evidence="6" id="KW-1185">Reference proteome</keyword>
<evidence type="ECO:0000256" key="3">
    <source>
        <dbReference type="ARBA" id="ARBA00023180"/>
    </source>
</evidence>
<dbReference type="Pfam" id="PF13517">
    <property type="entry name" value="FG-GAP_3"/>
    <property type="match status" value="5"/>
</dbReference>
<sequence>MKSPYFLIALSLLTFSCSKTEEKKNTSKYTDDATTLYSKITPEQSNIHFKNSVVETMDFNFLNYPYIYTGAGVAVGDIDNDGLQDVYLVSNFGPNKLYKNKGNLNFEDITTASKTEDYNGFSTGVTMLDINNDGWLDIYVSKAGSLNDDNARRNLLFVNKQDGTFAEEGKKWGLDDPGYTTQVYQLDYDKDGDLDLYVVNYRYDFKNNTKISGEIQHQIEETTSDQLYRNDGSIFTKVTGEAGVYNKSWGLAAAIGDFNNDGWDDIYVSNDYLEPDIMYINQKDGTFKNEINSRMNHISFNSMGSDYADLNNDLYPDLITLDMAAENYARSKQNMASMSTSNFMSMVKVGYHHAYMANLLQYNLGNGKFTETAQFSGVVKTDWSWAPLIADYDNDGLKDIFVSNGVYKDYTNQDFRTQIREKNEKGESMTLEAVNDMLPSQKLDNYIFKNNGDLTFTKMMKDWGLEDPSFSNGAAYADLDNDGDLDLVVNNINDEIGLYRNNANSNFIQVKLKGPQSNPVGIGAKVYVKKADTIQYQQLYLARGFESSVTDVLHFGLGNNSDVDEVVVQWPDGKVSKFPNPATNKMLTADYKSAGTGSVAYLSPTSKKSSIDPASLGISFIHKENDFDDFSLQLLIPQKQSTKGTGIAVADVNGDGLDDFFVGNAAGAEAASYIQKTDGTFTKTNEALWKNNAKFEDANAIFFDADGDGDQDLYVASAGYELDENSPLLQDRLFMNDGKGNFTYKKEALPTMLVSGKSVVAADYDGDGDMDLFVGGNVVPKKYPTTPRSFLLKNEKGIFKDVTDENPSLKNIGMVSDAVFTDYDNDKDLDLLVTGEWMGPTIFNNTNGKFTHNDTTSGLEKTEGWWFSISAADFDGDGDEDYVFGNIGGNNKFHPSAEKPLYISAKDFDKNGSFDVAMSKISNGKVVPVRGKECSSQQNPFLLDKIKTYKEFSQLEFKDIYGEEELKDAFKLIAHDFESMYAENLGGGKFKVTNLPHEAQLGPTLSFIPRDYNNDGNMDIMGVGAIYDAEVETIRYDSNYGYVLLGDGKGNFKYSKEYLPFIDSDAKNMKAIKIKGNEMFMVVSNNAPLQIFSFKS</sequence>
<proteinExistence type="predicted"/>
<dbReference type="Gene3D" id="2.130.10.130">
    <property type="entry name" value="Integrin alpha, N-terminal"/>
    <property type="match status" value="5"/>
</dbReference>
<feature type="domain" description="ASPIC/UnbV" evidence="4">
    <location>
        <begin position="521"/>
        <end position="588"/>
    </location>
</feature>
<dbReference type="SMART" id="SM00191">
    <property type="entry name" value="Int_alpha"/>
    <property type="match status" value="3"/>
</dbReference>
<dbReference type="PANTHER" id="PTHR16026:SF0">
    <property type="entry name" value="CARTILAGE ACIDIC PROTEIN 1"/>
    <property type="match status" value="1"/>
</dbReference>
<organism evidence="5 6">
    <name type="scientific">Aequorivita soesokkakensis</name>
    <dbReference type="NCBI Taxonomy" id="1385699"/>
    <lineage>
        <taxon>Bacteria</taxon>
        <taxon>Pseudomonadati</taxon>
        <taxon>Bacteroidota</taxon>
        <taxon>Flavobacteriia</taxon>
        <taxon>Flavobacteriales</taxon>
        <taxon>Flavobacteriaceae</taxon>
        <taxon>Aequorivita</taxon>
    </lineage>
</organism>
<keyword evidence="1" id="KW-0732">Signal</keyword>
<dbReference type="InterPro" id="IPR013519">
    <property type="entry name" value="Int_alpha_beta-p"/>
</dbReference>
<evidence type="ECO:0000256" key="2">
    <source>
        <dbReference type="ARBA" id="ARBA00022737"/>
    </source>
</evidence>
<protein>
    <submittedName>
        <fullName evidence="5">RNA-binding protein</fullName>
    </submittedName>
</protein>
<dbReference type="Pfam" id="PF07593">
    <property type="entry name" value="UnbV_ASPIC"/>
    <property type="match status" value="1"/>
</dbReference>
<dbReference type="InterPro" id="IPR028994">
    <property type="entry name" value="Integrin_alpha_N"/>
</dbReference>
<evidence type="ECO:0000259" key="4">
    <source>
        <dbReference type="Pfam" id="PF07593"/>
    </source>
</evidence>
<comment type="caution">
    <text evidence="5">The sequence shown here is derived from an EMBL/GenBank/DDBJ whole genome shotgun (WGS) entry which is preliminary data.</text>
</comment>